<evidence type="ECO:0000313" key="10">
    <source>
        <dbReference type="Proteomes" id="UP000317990"/>
    </source>
</evidence>
<dbReference type="Proteomes" id="UP000317990">
    <property type="component" value="Unassembled WGS sequence"/>
</dbReference>
<feature type="compositionally biased region" description="Polar residues" evidence="7">
    <location>
        <begin position="10"/>
        <end position="23"/>
    </location>
</feature>
<dbReference type="GO" id="GO:0015979">
    <property type="term" value="P:photosynthesis"/>
    <property type="evidence" value="ECO:0007669"/>
    <property type="project" value="InterPro"/>
</dbReference>
<dbReference type="InterPro" id="IPR001297">
    <property type="entry name" value="PBS_linker_dom"/>
</dbReference>
<dbReference type="GO" id="GO:0012505">
    <property type="term" value="C:endomembrane system"/>
    <property type="evidence" value="ECO:0007669"/>
    <property type="project" value="UniProtKB-SubCell"/>
</dbReference>
<dbReference type="InterPro" id="IPR038255">
    <property type="entry name" value="PBS_linker_sf"/>
</dbReference>
<dbReference type="PROSITE" id="PS51445">
    <property type="entry name" value="PBS_LINKER"/>
    <property type="match status" value="1"/>
</dbReference>
<dbReference type="PANTHER" id="PTHR34011">
    <property type="entry name" value="PHYCOBILISOME 32.1 KDA LINKER POLYPEPTIDE, PHYCOCYANIN-ASSOCIATED, ROD 2-RELATED"/>
    <property type="match status" value="1"/>
</dbReference>
<sequence length="247" mass="27460">MGLPTLGYPPTTQNARVGNFQPGNGNSGRIWTSSQLLDHAEMDGLIQAAYSTLFFHTFRSDRDPFLESQLRNGQITVRDFIRGLALSERFSRWVYRCNSNYEVVTHLVQRLLGRGIYGEKERIALSIVVAQRGLAGFVDALLDSPEYLDNFGYDTVPYQRNRLLPSQAVGNVPFNIELPRYQAYWRDTLALRAPGGHAGAPLIPSRAWANGVPKLSTRLWYGLAIVGALEIGRVLLTTAAAMLSTSM</sequence>
<reference evidence="9 10" key="1">
    <citation type="journal article" date="2019" name="mSystems">
        <title>Life at home and on the roam: Genomic adaptions reflect the dual lifestyle of an intracellular, facultative symbiont.</title>
        <authorList>
            <person name="Burgsdorf I."/>
        </authorList>
    </citation>
    <scope>NUCLEOTIDE SEQUENCE [LARGE SCALE GENOMIC DNA]</scope>
    <source>
        <strain evidence="9">277cV</strain>
    </source>
</reference>
<comment type="caution">
    <text evidence="9">The sequence shown here is derived from an EMBL/GenBank/DDBJ whole genome shotgun (WGS) entry which is preliminary data.</text>
</comment>
<evidence type="ECO:0000256" key="4">
    <source>
        <dbReference type="ARBA" id="ARBA00023078"/>
    </source>
</evidence>
<evidence type="ECO:0000259" key="8">
    <source>
        <dbReference type="PROSITE" id="PS51445"/>
    </source>
</evidence>
<dbReference type="AlphaFoldDB" id="A0A524RN72"/>
<proteinExistence type="inferred from homology"/>
<evidence type="ECO:0000256" key="6">
    <source>
        <dbReference type="PROSITE-ProRule" id="PRU00775"/>
    </source>
</evidence>
<dbReference type="EMBL" id="SRMO01000065">
    <property type="protein sequence ID" value="TGG92186.1"/>
    <property type="molecule type" value="Genomic_DNA"/>
</dbReference>
<keyword evidence="5" id="KW-0472">Membrane</keyword>
<evidence type="ECO:0000256" key="1">
    <source>
        <dbReference type="ARBA" id="ARBA00004308"/>
    </source>
</evidence>
<keyword evidence="3 6" id="KW-0605">Phycobilisome</keyword>
<dbReference type="Pfam" id="PF00427">
    <property type="entry name" value="PBS_linker_poly"/>
    <property type="match status" value="1"/>
</dbReference>
<dbReference type="Gene3D" id="1.10.3130.20">
    <property type="entry name" value="Phycobilisome linker domain"/>
    <property type="match status" value="1"/>
</dbReference>
<name>A0A524RN72_9CHRO</name>
<evidence type="ECO:0000256" key="2">
    <source>
        <dbReference type="ARBA" id="ARBA00022549"/>
    </source>
</evidence>
<protein>
    <submittedName>
        <fullName evidence="9">Phycobilisome Linker polypeptide</fullName>
    </submittedName>
</protein>
<dbReference type="GO" id="GO:0030089">
    <property type="term" value="C:phycobilisome"/>
    <property type="evidence" value="ECO:0007669"/>
    <property type="project" value="UniProtKB-UniRule"/>
</dbReference>
<gene>
    <name evidence="9" type="ORF">ERJ67_05825</name>
</gene>
<keyword evidence="4" id="KW-0793">Thylakoid</keyword>
<comment type="subcellular location">
    <subcellularLocation>
        <location evidence="1">Endomembrane system</location>
    </subcellularLocation>
</comment>
<accession>A0A524RN72</accession>
<evidence type="ECO:0000256" key="3">
    <source>
        <dbReference type="ARBA" id="ARBA00022738"/>
    </source>
</evidence>
<evidence type="ECO:0000313" key="9">
    <source>
        <dbReference type="EMBL" id="TGG92186.1"/>
    </source>
</evidence>
<comment type="similarity">
    <text evidence="6">Belongs to the phycobilisome linker protein family.</text>
</comment>
<evidence type="ECO:0000256" key="7">
    <source>
        <dbReference type="SAM" id="MobiDB-lite"/>
    </source>
</evidence>
<keyword evidence="2" id="KW-0042">Antenna complex</keyword>
<feature type="domain" description="PBS-linker" evidence="8">
    <location>
        <begin position="11"/>
        <end position="188"/>
    </location>
</feature>
<organism evidence="9 10">
    <name type="scientific">Aphanocapsa feldmannii 277cV</name>
    <dbReference type="NCBI Taxonomy" id="2507553"/>
    <lineage>
        <taxon>Bacteria</taxon>
        <taxon>Bacillati</taxon>
        <taxon>Cyanobacteriota</taxon>
        <taxon>Cyanophyceae</taxon>
        <taxon>Oscillatoriophycideae</taxon>
        <taxon>Chroococcales</taxon>
        <taxon>Microcystaceae</taxon>
        <taxon>Aphanocapsa</taxon>
    </lineage>
</organism>
<evidence type="ECO:0000256" key="5">
    <source>
        <dbReference type="ARBA" id="ARBA00023136"/>
    </source>
</evidence>
<feature type="region of interest" description="Disordered" evidence="7">
    <location>
        <begin position="1"/>
        <end position="23"/>
    </location>
</feature>